<proteinExistence type="inferred from homology"/>
<dbReference type="Proteomes" id="UP000036458">
    <property type="component" value="Chromosome"/>
</dbReference>
<dbReference type="CDD" id="cd07381">
    <property type="entry name" value="MPP_CapA"/>
    <property type="match status" value="1"/>
</dbReference>
<dbReference type="OrthoDB" id="9810906at2"/>
<dbReference type="PATRIC" id="fig|1379910.4.peg.1106"/>
<gene>
    <name evidence="3" type="ORF">TH63_05075</name>
</gene>
<comment type="similarity">
    <text evidence="1">Belongs to the CapA family.</text>
</comment>
<protein>
    <submittedName>
        <fullName evidence="3">Poly-gamma-glutamate biosynthesis protein</fullName>
    </submittedName>
</protein>
<evidence type="ECO:0000259" key="2">
    <source>
        <dbReference type="SMART" id="SM00854"/>
    </source>
</evidence>
<dbReference type="SUPFAM" id="SSF56300">
    <property type="entry name" value="Metallo-dependent phosphatases"/>
    <property type="match status" value="1"/>
</dbReference>
<dbReference type="PANTHER" id="PTHR33393">
    <property type="entry name" value="POLYGLUTAMINE SYNTHESIS ACCESSORY PROTEIN RV0574C-RELATED"/>
    <property type="match status" value="1"/>
</dbReference>
<accession>A0A0H4VMQ3</accession>
<sequence>MALPPAGSSASLSLFLCGDVMTGRAIDQILPHPVDPQLYESYVQDARHYIQMAEKKSGQKIQRPVPLDYVWGDALEVWRQRTPDLKLINLETSLTTHSVPWPAKEVQYRMHPANVAVLTAAGFNFCSLANNHTLDWGREGLLETMETLQKAGIPFGGAGKDQAEAVKPTLLQTQKGRVIILACGLESSGIPKAWAATPAQPGLHLLPDLGSDTVETIAEQVIALKAPGDVVVFSVHWGSNWGYEIPPSHRRFAHDLIDVAGVDLVFGHSSHHPRGIEVFRQKLIVYGAGDFLNDYEGIGGHEQFRGDLSLMYFPDLDPATGQLVSLQMVPLQIKNFRLQHASAQDAAWLRDTLNRECEKFGAGVALQDKYLILTF</sequence>
<evidence type="ECO:0000313" key="3">
    <source>
        <dbReference type="EMBL" id="AKQ45147.1"/>
    </source>
</evidence>
<dbReference type="InterPro" id="IPR019079">
    <property type="entry name" value="Capsule_synth_CapA"/>
</dbReference>
<organism evidence="3 4">
    <name type="scientific">Rufibacter radiotolerans</name>
    <dbReference type="NCBI Taxonomy" id="1379910"/>
    <lineage>
        <taxon>Bacteria</taxon>
        <taxon>Pseudomonadati</taxon>
        <taxon>Bacteroidota</taxon>
        <taxon>Cytophagia</taxon>
        <taxon>Cytophagales</taxon>
        <taxon>Hymenobacteraceae</taxon>
        <taxon>Rufibacter</taxon>
    </lineage>
</organism>
<dbReference type="KEGG" id="ruf:TH63_05075"/>
<dbReference type="RefSeq" id="WP_048919996.1">
    <property type="nucleotide sequence ID" value="NZ_CP010777.1"/>
</dbReference>
<dbReference type="AlphaFoldDB" id="A0A0H4VMQ3"/>
<evidence type="ECO:0000313" key="4">
    <source>
        <dbReference type="Proteomes" id="UP000036458"/>
    </source>
</evidence>
<evidence type="ECO:0000256" key="1">
    <source>
        <dbReference type="ARBA" id="ARBA00005662"/>
    </source>
</evidence>
<name>A0A0H4VMQ3_9BACT</name>
<dbReference type="InterPro" id="IPR029052">
    <property type="entry name" value="Metallo-depent_PP-like"/>
</dbReference>
<keyword evidence="4" id="KW-1185">Reference proteome</keyword>
<reference evidence="3 4" key="1">
    <citation type="submission" date="2015-01" db="EMBL/GenBank/DDBJ databases">
        <title>Rufibacter sp./DG31D/ whole genome sequencing.</title>
        <authorList>
            <person name="Kim M.K."/>
            <person name="Srinivasan S."/>
            <person name="Lee J.-J."/>
        </authorList>
    </citation>
    <scope>NUCLEOTIDE SEQUENCE [LARGE SCALE GENOMIC DNA]</scope>
    <source>
        <strain evidence="3 4">DG31D</strain>
    </source>
</reference>
<dbReference type="InterPro" id="IPR052169">
    <property type="entry name" value="CW_Biosynth-Accessory"/>
</dbReference>
<dbReference type="SMART" id="SM00854">
    <property type="entry name" value="PGA_cap"/>
    <property type="match status" value="1"/>
</dbReference>
<dbReference type="Gene3D" id="3.60.21.10">
    <property type="match status" value="1"/>
</dbReference>
<dbReference type="STRING" id="1379910.TH63_05075"/>
<dbReference type="EMBL" id="CP010777">
    <property type="protein sequence ID" value="AKQ45147.1"/>
    <property type="molecule type" value="Genomic_DNA"/>
</dbReference>
<dbReference type="PANTHER" id="PTHR33393:SF11">
    <property type="entry name" value="POLYGLUTAMINE SYNTHESIS ACCESSORY PROTEIN RV0574C-RELATED"/>
    <property type="match status" value="1"/>
</dbReference>
<dbReference type="Pfam" id="PF09587">
    <property type="entry name" value="PGA_cap"/>
    <property type="match status" value="1"/>
</dbReference>
<feature type="domain" description="Capsule synthesis protein CapA" evidence="2">
    <location>
        <begin position="13"/>
        <end position="295"/>
    </location>
</feature>